<evidence type="ECO:0000313" key="2">
    <source>
        <dbReference type="Proteomes" id="UP000224567"/>
    </source>
</evidence>
<evidence type="ECO:0008006" key="3">
    <source>
        <dbReference type="Google" id="ProtNLM"/>
    </source>
</evidence>
<dbReference type="STRING" id="33114.A0A2G2WM60"/>
<dbReference type="OrthoDB" id="1737270at2759"/>
<dbReference type="EMBL" id="MLFT02000006">
    <property type="protein sequence ID" value="PHT46318.1"/>
    <property type="molecule type" value="Genomic_DNA"/>
</dbReference>
<dbReference type="AlphaFoldDB" id="A0A2G2WM60"/>
<reference evidence="1 2" key="1">
    <citation type="journal article" date="2017" name="Genome Biol.">
        <title>New reference genome sequences of hot pepper reveal the massive evolution of plant disease-resistance genes by retroduplication.</title>
        <authorList>
            <person name="Kim S."/>
            <person name="Park J."/>
            <person name="Yeom S.I."/>
            <person name="Kim Y.M."/>
            <person name="Seo E."/>
            <person name="Kim K.T."/>
            <person name="Kim M.S."/>
            <person name="Lee J.M."/>
            <person name="Cheong K."/>
            <person name="Shin H.S."/>
            <person name="Kim S.B."/>
            <person name="Han K."/>
            <person name="Lee J."/>
            <person name="Park M."/>
            <person name="Lee H.A."/>
            <person name="Lee H.Y."/>
            <person name="Lee Y."/>
            <person name="Oh S."/>
            <person name="Lee J.H."/>
            <person name="Choi E."/>
            <person name="Choi E."/>
            <person name="Lee S.E."/>
            <person name="Jeon J."/>
            <person name="Kim H."/>
            <person name="Choi G."/>
            <person name="Song H."/>
            <person name="Lee J."/>
            <person name="Lee S.C."/>
            <person name="Kwon J.K."/>
            <person name="Lee H.Y."/>
            <person name="Koo N."/>
            <person name="Hong Y."/>
            <person name="Kim R.W."/>
            <person name="Kang W.H."/>
            <person name="Huh J.H."/>
            <person name="Kang B.C."/>
            <person name="Yang T.J."/>
            <person name="Lee Y.H."/>
            <person name="Bennetzen J.L."/>
            <person name="Choi D."/>
        </authorList>
    </citation>
    <scope>NUCLEOTIDE SEQUENCE [LARGE SCALE GENOMIC DNA]</scope>
    <source>
        <strain evidence="2">cv. PBC81</strain>
    </source>
</reference>
<comment type="caution">
    <text evidence="1">The sequence shown here is derived from an EMBL/GenBank/DDBJ whole genome shotgun (WGS) entry which is preliminary data.</text>
</comment>
<protein>
    <recommendedName>
        <fullName evidence="3">Retrovirus-related Pol polyprotein from transposon TNT 1-94</fullName>
    </recommendedName>
</protein>
<gene>
    <name evidence="1" type="ORF">CQW23_15476</name>
</gene>
<organism evidence="1 2">
    <name type="scientific">Capsicum baccatum</name>
    <name type="common">Peruvian pepper</name>
    <dbReference type="NCBI Taxonomy" id="33114"/>
    <lineage>
        <taxon>Eukaryota</taxon>
        <taxon>Viridiplantae</taxon>
        <taxon>Streptophyta</taxon>
        <taxon>Embryophyta</taxon>
        <taxon>Tracheophyta</taxon>
        <taxon>Spermatophyta</taxon>
        <taxon>Magnoliopsida</taxon>
        <taxon>eudicotyledons</taxon>
        <taxon>Gunneridae</taxon>
        <taxon>Pentapetalae</taxon>
        <taxon>asterids</taxon>
        <taxon>lamiids</taxon>
        <taxon>Solanales</taxon>
        <taxon>Solanaceae</taxon>
        <taxon>Solanoideae</taxon>
        <taxon>Capsiceae</taxon>
        <taxon>Capsicum</taxon>
    </lineage>
</organism>
<name>A0A2G2WM60_CAPBA</name>
<reference evidence="2" key="2">
    <citation type="journal article" date="2017" name="J. Anim. Genet.">
        <title>Multiple reference genome sequences of hot pepper reveal the massive evolution of plant disease resistance genes by retroduplication.</title>
        <authorList>
            <person name="Kim S."/>
            <person name="Park J."/>
            <person name="Yeom S.-I."/>
            <person name="Kim Y.-M."/>
            <person name="Seo E."/>
            <person name="Kim K.-T."/>
            <person name="Kim M.-S."/>
            <person name="Lee J.M."/>
            <person name="Cheong K."/>
            <person name="Shin H.-S."/>
            <person name="Kim S.-B."/>
            <person name="Han K."/>
            <person name="Lee J."/>
            <person name="Park M."/>
            <person name="Lee H.-A."/>
            <person name="Lee H.-Y."/>
            <person name="Lee Y."/>
            <person name="Oh S."/>
            <person name="Lee J.H."/>
            <person name="Choi E."/>
            <person name="Choi E."/>
            <person name="Lee S.E."/>
            <person name="Jeon J."/>
            <person name="Kim H."/>
            <person name="Choi G."/>
            <person name="Song H."/>
            <person name="Lee J."/>
            <person name="Lee S.-C."/>
            <person name="Kwon J.-K."/>
            <person name="Lee H.-Y."/>
            <person name="Koo N."/>
            <person name="Hong Y."/>
            <person name="Kim R.W."/>
            <person name="Kang W.-H."/>
            <person name="Huh J.H."/>
            <person name="Kang B.-C."/>
            <person name="Yang T.-J."/>
            <person name="Lee Y.-H."/>
            <person name="Bennetzen J.L."/>
            <person name="Choi D."/>
        </authorList>
    </citation>
    <scope>NUCLEOTIDE SEQUENCE [LARGE SCALE GENOMIC DNA]</scope>
    <source>
        <strain evidence="2">cv. PBC81</strain>
    </source>
</reference>
<evidence type="ECO:0000313" key="1">
    <source>
        <dbReference type="EMBL" id="PHT46318.1"/>
    </source>
</evidence>
<keyword evidence="2" id="KW-1185">Reference proteome</keyword>
<proteinExistence type="predicted"/>
<dbReference type="Proteomes" id="UP000224567">
    <property type="component" value="Unassembled WGS sequence"/>
</dbReference>
<accession>A0A2G2WM60</accession>
<sequence>MYAMVCFRPDLSYVVSAASRYMANPGKEHWKAVHWIFRYLHGSADICLQFGQNRDGVIEENTKHALIATSYLHLKHNEQVKYINELLAVNPRILLSGPAGSEIYQESW</sequence>